<keyword evidence="2" id="KW-1185">Reference proteome</keyword>
<evidence type="ECO:0000313" key="1">
    <source>
        <dbReference type="EMBL" id="MRH22967.1"/>
    </source>
</evidence>
<dbReference type="InterPro" id="IPR005564">
    <property type="entry name" value="Major_capsid_GpE"/>
</dbReference>
<dbReference type="InterPro" id="IPR053738">
    <property type="entry name" value="Lambda_capsid_assembly"/>
</dbReference>
<organism evidence="1 2">
    <name type="scientific">Rhodovulum strictum</name>
    <dbReference type="NCBI Taxonomy" id="58314"/>
    <lineage>
        <taxon>Bacteria</taxon>
        <taxon>Pseudomonadati</taxon>
        <taxon>Pseudomonadota</taxon>
        <taxon>Alphaproteobacteria</taxon>
        <taxon>Rhodobacterales</taxon>
        <taxon>Paracoccaceae</taxon>
        <taxon>Rhodovulum</taxon>
    </lineage>
</organism>
<dbReference type="Gene3D" id="3.90.1690.10">
    <property type="entry name" value="phage-related protein like domain"/>
    <property type="match status" value="1"/>
</dbReference>
<evidence type="ECO:0008006" key="3">
    <source>
        <dbReference type="Google" id="ProtNLM"/>
    </source>
</evidence>
<dbReference type="EMBL" id="WJPO01000068">
    <property type="protein sequence ID" value="MRH22967.1"/>
    <property type="molecule type" value="Genomic_DNA"/>
</dbReference>
<dbReference type="Pfam" id="PF03864">
    <property type="entry name" value="Phage_cap_E"/>
    <property type="match status" value="1"/>
</dbReference>
<protein>
    <recommendedName>
        <fullName evidence="3">Major capsid protein E</fullName>
    </recommendedName>
</protein>
<evidence type="ECO:0000313" key="2">
    <source>
        <dbReference type="Proteomes" id="UP000466730"/>
    </source>
</evidence>
<name>A0A844BSR0_9RHOB</name>
<proteinExistence type="predicted"/>
<accession>A0A844BSR0</accession>
<reference evidence="1 2" key="1">
    <citation type="submission" date="2019-11" db="EMBL/GenBank/DDBJ databases">
        <title>Draft Whole-Genome sequence of the marine photosynthetic bacterium Rhodovulum strictum DSM 11289.</title>
        <authorList>
            <person name="Kyndt J.A."/>
            <person name="Meyer T.E."/>
        </authorList>
    </citation>
    <scope>NUCLEOTIDE SEQUENCE [LARGE SCALE GENOMIC DNA]</scope>
    <source>
        <strain evidence="1 2">DSM 11289</strain>
    </source>
</reference>
<dbReference type="RefSeq" id="WP_153750219.1">
    <property type="nucleotide sequence ID" value="NZ_BAAADI010000066.1"/>
</dbReference>
<dbReference type="AlphaFoldDB" id="A0A844BSR0"/>
<sequence length="315" mass="34551">MSSLNTNTARVIDPVLSGIAQGYRHAQRVGHILFPAVDVMARGGRVIEFGRESFCNYKSRRAPGADAVCIQFGYEGKPFSLDQYSLDAPVPREHAEDAQTVPGIDLGKRAVNLVMDALTLTLEIEQAELALDPANYPEDNILALAGSTCWNSEAADPIMDIDEAKERVRTTCGVDPNRMVVSSAGFRALKNHPRITERFKYTTSESITAKMLAGLFELDELAVGKATYVDSDAPDAPFKEAWGNAAVLAYVPMQDAALEQPSFGYTYTLRGHPFVEPPRWEGGRRSWVYGVTYERKPVLTGIASGFLFQNIVDPA</sequence>
<dbReference type="OrthoDB" id="5449178at2"/>
<gene>
    <name evidence="1" type="ORF">GH815_18615</name>
</gene>
<comment type="caution">
    <text evidence="1">The sequence shown here is derived from an EMBL/GenBank/DDBJ whole genome shotgun (WGS) entry which is preliminary data.</text>
</comment>
<dbReference type="Proteomes" id="UP000466730">
    <property type="component" value="Unassembled WGS sequence"/>
</dbReference>